<name>A0A163PPY3_9CELL</name>
<feature type="transmembrane region" description="Helical" evidence="2">
    <location>
        <begin position="41"/>
        <end position="62"/>
    </location>
</feature>
<comment type="caution">
    <text evidence="3">The sequence shown here is derived from an EMBL/GenBank/DDBJ whole genome shotgun (WGS) entry which is preliminary data.</text>
</comment>
<organism evidence="3 5">
    <name type="scientific">Oerskovia enterophila</name>
    <dbReference type="NCBI Taxonomy" id="43678"/>
    <lineage>
        <taxon>Bacteria</taxon>
        <taxon>Bacillati</taxon>
        <taxon>Actinomycetota</taxon>
        <taxon>Actinomycetes</taxon>
        <taxon>Micrococcales</taxon>
        <taxon>Cellulomonadaceae</taxon>
        <taxon>Oerskovia</taxon>
    </lineage>
</organism>
<keyword evidence="6" id="KW-1185">Reference proteome</keyword>
<evidence type="ECO:0000313" key="4">
    <source>
        <dbReference type="EMBL" id="OCI30550.1"/>
    </source>
</evidence>
<proteinExistence type="predicted"/>
<evidence type="ECO:0000313" key="6">
    <source>
        <dbReference type="Proteomes" id="UP000093412"/>
    </source>
</evidence>
<reference evidence="4 6" key="2">
    <citation type="submission" date="2016-06" db="EMBL/GenBank/DDBJ databases">
        <title>Genome sequence of Oerskovia enterophila DSM 43852.</title>
        <authorList>
            <person name="Poehlein A."/>
            <person name="Jag V."/>
            <person name="Bengelsdorf F.R."/>
            <person name="Daniel R."/>
            <person name="Duerre P."/>
        </authorList>
    </citation>
    <scope>NUCLEOTIDE SEQUENCE [LARGE SCALE GENOMIC DNA]</scope>
    <source>
        <strain evidence="4 6">DSM 43852</strain>
    </source>
</reference>
<dbReference type="Proteomes" id="UP000076447">
    <property type="component" value="Unassembled WGS sequence"/>
</dbReference>
<feature type="compositionally biased region" description="Polar residues" evidence="1">
    <location>
        <begin position="1"/>
        <end position="16"/>
    </location>
</feature>
<dbReference type="EMBL" id="MAQA01000033">
    <property type="protein sequence ID" value="OCI30550.1"/>
    <property type="molecule type" value="Genomic_DNA"/>
</dbReference>
<reference evidence="3 5" key="1">
    <citation type="submission" date="2016-01" db="EMBL/GenBank/DDBJ databases">
        <title>Genome sequence of Oerskovia enterophila VJag, an agar and cellulose degrading bacterium.</title>
        <authorList>
            <person name="Poehlein A."/>
            <person name="Jag V."/>
            <person name="Bengelsdorf F."/>
            <person name="Duerre P."/>
            <person name="Daniel R."/>
        </authorList>
    </citation>
    <scope>NUCLEOTIDE SEQUENCE [LARGE SCALE GENOMIC DNA]</scope>
    <source>
        <strain evidence="3 5">VJag</strain>
    </source>
</reference>
<dbReference type="PATRIC" id="fig|43678.3.peg.3863"/>
<feature type="region of interest" description="Disordered" evidence="1">
    <location>
        <begin position="1"/>
        <end position="35"/>
    </location>
</feature>
<gene>
    <name evidence="4" type="ORF">OERS_27130</name>
    <name evidence="3" type="ORF">OJAG_36970</name>
</gene>
<evidence type="ECO:0000256" key="2">
    <source>
        <dbReference type="SAM" id="Phobius"/>
    </source>
</evidence>
<evidence type="ECO:0000313" key="3">
    <source>
        <dbReference type="EMBL" id="KZM33379.1"/>
    </source>
</evidence>
<dbReference type="Proteomes" id="UP000093412">
    <property type="component" value="Unassembled WGS sequence"/>
</dbReference>
<feature type="region of interest" description="Disordered" evidence="1">
    <location>
        <begin position="65"/>
        <end position="97"/>
    </location>
</feature>
<dbReference type="EMBL" id="LRIE01000085">
    <property type="protein sequence ID" value="KZM33379.1"/>
    <property type="molecule type" value="Genomic_DNA"/>
</dbReference>
<keyword evidence="2" id="KW-0472">Membrane</keyword>
<sequence>MSTTTHLSTARPTTFSGRVPHPRAGRGDPAPARPNLERQSITFTIGLYLFICTALLGTHLVASRADAAPEAPTTAVTSTTGPGATSSGRGTVQEVTP</sequence>
<evidence type="ECO:0000313" key="5">
    <source>
        <dbReference type="Proteomes" id="UP000076447"/>
    </source>
</evidence>
<keyword evidence="2" id="KW-1133">Transmembrane helix</keyword>
<protein>
    <submittedName>
        <fullName evidence="3">Uncharacterized protein</fullName>
    </submittedName>
</protein>
<feature type="compositionally biased region" description="Low complexity" evidence="1">
    <location>
        <begin position="65"/>
        <end position="88"/>
    </location>
</feature>
<dbReference type="AlphaFoldDB" id="A0A163PPY3"/>
<evidence type="ECO:0000256" key="1">
    <source>
        <dbReference type="SAM" id="MobiDB-lite"/>
    </source>
</evidence>
<keyword evidence="2" id="KW-0812">Transmembrane</keyword>
<dbReference type="RefSeq" id="WP_068626153.1">
    <property type="nucleotide sequence ID" value="NZ_LRIE01000085.1"/>
</dbReference>
<accession>A0A163PPY3</accession>